<evidence type="ECO:0000256" key="3">
    <source>
        <dbReference type="ARBA" id="ARBA00022679"/>
    </source>
</evidence>
<dbReference type="FunFam" id="3.30.2410.10:FF:000003">
    <property type="entry name" value="probable E3 ubiquitin-protein ligase HERC4 isoform X1"/>
    <property type="match status" value="1"/>
</dbReference>
<dbReference type="GO" id="GO:0006511">
    <property type="term" value="P:ubiquitin-dependent protein catabolic process"/>
    <property type="evidence" value="ECO:0007669"/>
    <property type="project" value="TreeGrafter"/>
</dbReference>
<dbReference type="EMBL" id="CP016247">
    <property type="protein sequence ID" value="ANQ08265.1"/>
    <property type="molecule type" value="Genomic_DNA"/>
</dbReference>
<feature type="region of interest" description="Disordered" evidence="6">
    <location>
        <begin position="515"/>
        <end position="597"/>
    </location>
</feature>
<dbReference type="OrthoDB" id="8068875at2759"/>
<accession>A0A1B1E044</accession>
<evidence type="ECO:0000259" key="7">
    <source>
        <dbReference type="PROSITE" id="PS50237"/>
    </source>
</evidence>
<keyword evidence="3" id="KW-0808">Transferase</keyword>
<gene>
    <name evidence="8" type="ORF">PCOAH_00025120</name>
</gene>
<dbReference type="PANTHER" id="PTHR45700">
    <property type="entry name" value="UBIQUITIN-PROTEIN LIGASE E3C"/>
    <property type="match status" value="1"/>
</dbReference>
<dbReference type="GO" id="GO:0000209">
    <property type="term" value="P:protein polyubiquitination"/>
    <property type="evidence" value="ECO:0007669"/>
    <property type="project" value="InterPro"/>
</dbReference>
<dbReference type="Gene3D" id="3.30.2410.10">
    <property type="entry name" value="Hect, E3 ligase catalytic domain"/>
    <property type="match status" value="1"/>
</dbReference>
<dbReference type="RefSeq" id="XP_019914960.1">
    <property type="nucleotide sequence ID" value="XM_020059317.1"/>
</dbReference>
<reference evidence="9" key="1">
    <citation type="submission" date="2016-06" db="EMBL/GenBank/DDBJ databases">
        <title>First high quality genome sequence of Plasmodium coatneyi using continuous long reads from single molecule, real-time sequencing.</title>
        <authorList>
            <person name="Chien J.-T."/>
            <person name="Pakala S.B."/>
            <person name="Geraldo J.A."/>
            <person name="Lapp S.A."/>
            <person name="Barnwell J.W."/>
            <person name="Kissinger J.C."/>
            <person name="Galinski M.R."/>
            <person name="Humphrey J.C."/>
        </authorList>
    </citation>
    <scope>NUCLEOTIDE SEQUENCE [LARGE SCALE GENOMIC DNA]</scope>
    <source>
        <strain evidence="9">Hackeri</strain>
    </source>
</reference>
<feature type="compositionally biased region" description="Low complexity" evidence="6">
    <location>
        <begin position="1147"/>
        <end position="1164"/>
    </location>
</feature>
<proteinExistence type="predicted"/>
<feature type="compositionally biased region" description="Polar residues" evidence="6">
    <location>
        <begin position="547"/>
        <end position="561"/>
    </location>
</feature>
<evidence type="ECO:0000256" key="5">
    <source>
        <dbReference type="PROSITE-ProRule" id="PRU00104"/>
    </source>
</evidence>
<evidence type="ECO:0000313" key="9">
    <source>
        <dbReference type="Proteomes" id="UP000092716"/>
    </source>
</evidence>
<feature type="region of interest" description="Disordered" evidence="6">
    <location>
        <begin position="151"/>
        <end position="170"/>
    </location>
</feature>
<evidence type="ECO:0000256" key="1">
    <source>
        <dbReference type="ARBA" id="ARBA00000885"/>
    </source>
</evidence>
<feature type="region of interest" description="Disordered" evidence="6">
    <location>
        <begin position="1489"/>
        <end position="1576"/>
    </location>
</feature>
<evidence type="ECO:0000256" key="4">
    <source>
        <dbReference type="ARBA" id="ARBA00022786"/>
    </source>
</evidence>
<feature type="active site" description="Glycyl thioester intermediate" evidence="5">
    <location>
        <position position="1735"/>
    </location>
</feature>
<feature type="compositionally biased region" description="Basic and acidic residues" evidence="6">
    <location>
        <begin position="588"/>
        <end position="597"/>
    </location>
</feature>
<dbReference type="InterPro" id="IPR035983">
    <property type="entry name" value="Hect_E3_ubiquitin_ligase"/>
</dbReference>
<dbReference type="PANTHER" id="PTHR45700:SF2">
    <property type="entry name" value="UBIQUITIN-PROTEIN LIGASE E3C"/>
    <property type="match status" value="1"/>
</dbReference>
<dbReference type="Gene3D" id="3.30.2160.10">
    <property type="entry name" value="Hect, E3 ligase catalytic domain"/>
    <property type="match status" value="2"/>
</dbReference>
<dbReference type="VEuPathDB" id="PlasmoDB:PCOAH_00025120"/>
<dbReference type="SUPFAM" id="SSF56204">
    <property type="entry name" value="Hect, E3 ligase catalytic domain"/>
    <property type="match status" value="1"/>
</dbReference>
<name>A0A1B1E044_9APIC</name>
<dbReference type="InterPro" id="IPR000569">
    <property type="entry name" value="HECT_dom"/>
</dbReference>
<organism evidence="8 9">
    <name type="scientific">Plasmodium coatneyi</name>
    <dbReference type="NCBI Taxonomy" id="208452"/>
    <lineage>
        <taxon>Eukaryota</taxon>
        <taxon>Sar</taxon>
        <taxon>Alveolata</taxon>
        <taxon>Apicomplexa</taxon>
        <taxon>Aconoidasida</taxon>
        <taxon>Haemosporida</taxon>
        <taxon>Plasmodiidae</taxon>
        <taxon>Plasmodium</taxon>
    </lineage>
</organism>
<feature type="compositionally biased region" description="Acidic residues" evidence="6">
    <location>
        <begin position="532"/>
        <end position="544"/>
    </location>
</feature>
<keyword evidence="8" id="KW-0436">Ligase</keyword>
<dbReference type="Proteomes" id="UP000092716">
    <property type="component" value="Chromosome 9"/>
</dbReference>
<dbReference type="EC" id="2.3.2.26" evidence="2"/>
<evidence type="ECO:0000313" key="8">
    <source>
        <dbReference type="EMBL" id="ANQ08265.1"/>
    </source>
</evidence>
<keyword evidence="9" id="KW-1185">Reference proteome</keyword>
<dbReference type="Gene3D" id="3.90.1750.10">
    <property type="entry name" value="Hect, E3 ligase catalytic domains"/>
    <property type="match status" value="2"/>
</dbReference>
<dbReference type="KEGG" id="pcot:PCOAH_00025120"/>
<keyword evidence="4 5" id="KW-0833">Ubl conjugation pathway</keyword>
<evidence type="ECO:0000256" key="6">
    <source>
        <dbReference type="SAM" id="MobiDB-lite"/>
    </source>
</evidence>
<comment type="catalytic activity">
    <reaction evidence="1">
        <text>S-ubiquitinyl-[E2 ubiquitin-conjugating enzyme]-L-cysteine + [acceptor protein]-L-lysine = [E2 ubiquitin-conjugating enzyme]-L-cysteine + N(6)-ubiquitinyl-[acceptor protein]-L-lysine.</text>
        <dbReference type="EC" id="2.3.2.26"/>
    </reaction>
</comment>
<dbReference type="InterPro" id="IPR044611">
    <property type="entry name" value="E3A/B/C-like"/>
</dbReference>
<evidence type="ECO:0000256" key="2">
    <source>
        <dbReference type="ARBA" id="ARBA00012485"/>
    </source>
</evidence>
<dbReference type="GeneID" id="30909240"/>
<dbReference type="GO" id="GO:0061630">
    <property type="term" value="F:ubiquitin protein ligase activity"/>
    <property type="evidence" value="ECO:0007669"/>
    <property type="project" value="UniProtKB-EC"/>
</dbReference>
<dbReference type="SMART" id="SM00119">
    <property type="entry name" value="HECTc"/>
    <property type="match status" value="1"/>
</dbReference>
<protein>
    <recommendedName>
        <fullName evidence="2">HECT-type E3 ubiquitin transferase</fullName>
        <ecNumber evidence="2">2.3.2.26</ecNumber>
    </recommendedName>
</protein>
<dbReference type="PROSITE" id="PS50237">
    <property type="entry name" value="HECT"/>
    <property type="match status" value="1"/>
</dbReference>
<feature type="compositionally biased region" description="Basic and acidic residues" evidence="6">
    <location>
        <begin position="1548"/>
        <end position="1563"/>
    </location>
</feature>
<dbReference type="GO" id="GO:0016874">
    <property type="term" value="F:ligase activity"/>
    <property type="evidence" value="ECO:0007669"/>
    <property type="project" value="UniProtKB-KW"/>
</dbReference>
<feature type="domain" description="HECT" evidence="7">
    <location>
        <begin position="1256"/>
        <end position="1767"/>
    </location>
</feature>
<sequence length="1767" mass="203353">MFNGESKNRKINLSGKKNVILNKDSFIERAKKEKEIHLNLTRRKNAFNVIGTYVSFKKCIEKRRNEIKVLIGKRISDVMLLQNLVAPDVYERALQICLYEFSLSCTFLYSSRSCHYYYKGMNFGSLYPPVKHLLDVLKLYGKVGQLDEPHLVREGKTEQDESKPGEHSKKEAIHVSNKFLYRHKKEIQVLLNHLEILLGGYNLYGENIYGEYHSAERSVRRNRGGVSPSVDAQQKRYDNGQMLHIYHIYNFILNKSFCDHVGKEMQSREEKILESNPPNDKNILQSLHKISNYIILTLDGIINVVRKLLLSYEPKQIAKCSSTKLLIYLSDLIYIFLFSLKMKGHEIKQEIVEEVKGKVNFLLQFVCICVDQLKDCYSLYIAFFKYPIYDIFSTPVDVKNELGMMKLLLLKIVHRTYSEHGVDVMQELVYSNENLPLHLDKYHLFNHTSFDGRNISGVNLFKNMLLFVHMNESLVQDNVLNILLECYLFLSLRYHPYVYNVHAWGREEINGTNEMGENVGIGGGTDLGDRTDGDDDAHSDEELDFTSPPSGTFWSSNNPDHTQTEDLAGKKRSVSFDEVSSEQSSPNKKKEVHTDDRYQNEGFSHMGFYYTRGVVDSLVQICKRGGFKRLDALLFFLLPFRTIHRRIFHRYRNYYEFVKNVSNESFVIEGRRNEFINRGGAALGGNPLGDNRGEEMPRSGSLTRGAAAGSLFGEGAATPWNGPTYGLLPQMRIHPKDQPMKKTAWKHCPLHSRLFSLKDLIREKGKKGKRSCEEDLLNNDILLKVKKILIEHDMHIYLVREVYLLWYINCKGNDTQFFKYLSSFPYFDHTIVSIYISSLCFLLHYYIVANMFVNLIDIQGFKVCKNFMTTLAFRKVCKLLLMSLWVVLKKSMYAINCEVVNRVACEEKCLMGGEDTELEDFTEAINEEDLYNDEDEQYEREMNQKEEWAIEEIEGGDTHQGGEEEHHGEKNCSIEDLCEPLRCFEEIPIMLDATEEAFFQASGTVQPNCRAEDLLEALDLLITGEPSSMGKQFPSSAHHMMNREMHFSSCDTYDGIGIGNTSGLSSGFKNSTHSNRGGEDLSAIISLLINYLLYNRDRRGLNYVLPLLLKKLHKVNGYVHLFEEDFFVIKETSNLLKNRFNIIGDQNNSGSSSNQMSNTNTGSSPNDTESHLFIDKNDAYLNYNIKHVNELANYLLRFTPFTLPFDDRILIFYNNRNKSKESIRDDSRFNLVDVKHHLIRRTHIVEDAFMLLHTMDSTEIKQNIRISFIDQNGNEETGIDGGGLFKEFMILLCREIFHSKFSLFEYVHNGTLYPKRFNGSDNMNLYRFAGKAIGKAIYERILIESVFNEVFLNFLLCDDMDLDEDIDINDLYFIDQHVFNSMLYIQNTPHVENLSLTFCVYEKKKPEEEPTNKYEDIIRYFHALVKQLSGTGNDANMGRAGPGGNLVSHFTRLGISPDQDNINSFFSIIDNLDTLIHTLDRNLSSLSPVRMEDNLPEDNTTDHHRDDNYDEDSPTGQMHFRRNEHNVSPSSSGVILGSDDEPEGEPEGAARNDPSDLRTDHPSGLRTDNQSRVSRDGKAERLECVDLIENGRNIVVNDHNKKQYIKLYINHKFKKIVREKTQAFLRGFSDLIPTRWLKLFNAHELKTLISGNDKCFDVDDLRRNVVYGGGYTANSQTVVNLYHILKTFSPKEKSLFLMFVTSCSRSPLLGFQELYPKFCIFRVGDNTRLPTASTCVNLLKLPDYASREILRKNLLTAISGTQGFDLS</sequence>
<dbReference type="Pfam" id="PF00632">
    <property type="entry name" value="HECT"/>
    <property type="match status" value="1"/>
</dbReference>
<feature type="region of interest" description="Disordered" evidence="6">
    <location>
        <begin position="1147"/>
        <end position="1168"/>
    </location>
</feature>